<protein>
    <submittedName>
        <fullName evidence="2">Uncharacterized protein</fullName>
    </submittedName>
</protein>
<feature type="compositionally biased region" description="Low complexity" evidence="1">
    <location>
        <begin position="121"/>
        <end position="136"/>
    </location>
</feature>
<dbReference type="Proteomes" id="UP000310200">
    <property type="component" value="Unassembled WGS sequence"/>
</dbReference>
<gene>
    <name evidence="2" type="ORF">DBV15_10505</name>
</gene>
<feature type="compositionally biased region" description="Low complexity" evidence="1">
    <location>
        <begin position="192"/>
        <end position="210"/>
    </location>
</feature>
<organism evidence="2 3">
    <name type="scientific">Temnothorax longispinosus</name>
    <dbReference type="NCBI Taxonomy" id="300112"/>
    <lineage>
        <taxon>Eukaryota</taxon>
        <taxon>Metazoa</taxon>
        <taxon>Ecdysozoa</taxon>
        <taxon>Arthropoda</taxon>
        <taxon>Hexapoda</taxon>
        <taxon>Insecta</taxon>
        <taxon>Pterygota</taxon>
        <taxon>Neoptera</taxon>
        <taxon>Endopterygota</taxon>
        <taxon>Hymenoptera</taxon>
        <taxon>Apocrita</taxon>
        <taxon>Aculeata</taxon>
        <taxon>Formicoidea</taxon>
        <taxon>Formicidae</taxon>
        <taxon>Myrmicinae</taxon>
        <taxon>Temnothorax</taxon>
    </lineage>
</organism>
<evidence type="ECO:0000256" key="1">
    <source>
        <dbReference type="SAM" id="MobiDB-lite"/>
    </source>
</evidence>
<name>A0A4S2KS60_9HYME</name>
<dbReference type="AlphaFoldDB" id="A0A4S2KS60"/>
<evidence type="ECO:0000313" key="3">
    <source>
        <dbReference type="Proteomes" id="UP000310200"/>
    </source>
</evidence>
<keyword evidence="3" id="KW-1185">Reference proteome</keyword>
<sequence>MDRENTCGNIRKTIRRVTICFNADLASRSLLLAIIVKRLRDDDCLESTARAEMSGLCNILSTRRSTMTPAASRNGRSRKSILRRDEVPSLQEYVTNSVASFSLSPKRFSFSREDSKGETGRSGSTGSVTSTTNTSTAAAQQATPHGFPKVVPPPGTVTSSHTRSLSARRRTLECTPASGLTVHPATGSGATSPRRVGSFRRSGGSSDRPPLMFCRRRPSWPEVDIQATSGSFETEYI</sequence>
<reference evidence="2 3" key="1">
    <citation type="journal article" date="2019" name="Philos. Trans. R. Soc. Lond., B, Biol. Sci.">
        <title>Ant behaviour and brain gene expression of defending hosts depend on the ecological success of the intruding social parasite.</title>
        <authorList>
            <person name="Kaur R."/>
            <person name="Stoldt M."/>
            <person name="Jongepier E."/>
            <person name="Feldmeyer B."/>
            <person name="Menzel F."/>
            <person name="Bornberg-Bauer E."/>
            <person name="Foitzik S."/>
        </authorList>
    </citation>
    <scope>NUCLEOTIDE SEQUENCE [LARGE SCALE GENOMIC DNA]</scope>
    <source>
        <tissue evidence="2">Whole body</tissue>
    </source>
</reference>
<evidence type="ECO:0000313" key="2">
    <source>
        <dbReference type="EMBL" id="TGZ52580.1"/>
    </source>
</evidence>
<dbReference type="EMBL" id="QBLH01001231">
    <property type="protein sequence ID" value="TGZ52580.1"/>
    <property type="molecule type" value="Genomic_DNA"/>
</dbReference>
<feature type="region of interest" description="Disordered" evidence="1">
    <location>
        <begin position="110"/>
        <end position="211"/>
    </location>
</feature>
<accession>A0A4S2KS60</accession>
<comment type="caution">
    <text evidence="2">The sequence shown here is derived from an EMBL/GenBank/DDBJ whole genome shotgun (WGS) entry which is preliminary data.</text>
</comment>
<feature type="compositionally biased region" description="Polar residues" evidence="1">
    <location>
        <begin position="156"/>
        <end position="165"/>
    </location>
</feature>
<proteinExistence type="predicted"/>
<feature type="compositionally biased region" description="Basic and acidic residues" evidence="1">
    <location>
        <begin position="110"/>
        <end position="119"/>
    </location>
</feature>